<evidence type="ECO:0000313" key="1">
    <source>
        <dbReference type="EMBL" id="ACM04503.1"/>
    </source>
</evidence>
<dbReference type="HOGENOM" id="CLU_3277977_0_0_0"/>
<keyword evidence="2" id="KW-1185">Reference proteome</keyword>
<dbReference type="KEGG" id="tro:trd_1472"/>
<evidence type="ECO:0000313" key="2">
    <source>
        <dbReference type="Proteomes" id="UP000000447"/>
    </source>
</evidence>
<proteinExistence type="predicted"/>
<name>B9KZK2_THERP</name>
<dbReference type="AlphaFoldDB" id="B9KZK2"/>
<dbReference type="EMBL" id="CP001275">
    <property type="protein sequence ID" value="ACM04503.1"/>
    <property type="molecule type" value="Genomic_DNA"/>
</dbReference>
<dbReference type="STRING" id="309801.trd_1472"/>
<reference evidence="1 2" key="1">
    <citation type="journal article" date="2009" name="PLoS ONE">
        <title>Complete genome sequence of the aerobic CO-oxidizing thermophile Thermomicrobium roseum.</title>
        <authorList>
            <person name="Wu D."/>
            <person name="Raymond J."/>
            <person name="Wu M."/>
            <person name="Chatterji S."/>
            <person name="Ren Q."/>
            <person name="Graham J.E."/>
            <person name="Bryant D.A."/>
            <person name="Robb F."/>
            <person name="Colman A."/>
            <person name="Tallon L.J."/>
            <person name="Badger J.H."/>
            <person name="Madupu R."/>
            <person name="Ward N.L."/>
            <person name="Eisen J.A."/>
        </authorList>
    </citation>
    <scope>NUCLEOTIDE SEQUENCE [LARGE SCALE GENOMIC DNA]</scope>
    <source>
        <strain evidence="2">ATCC 27502 / DSM 5159 / P-2</strain>
    </source>
</reference>
<organism evidence="1 2">
    <name type="scientific">Thermomicrobium roseum (strain ATCC 27502 / DSM 5159 / P-2)</name>
    <dbReference type="NCBI Taxonomy" id="309801"/>
    <lineage>
        <taxon>Bacteria</taxon>
        <taxon>Pseudomonadati</taxon>
        <taxon>Thermomicrobiota</taxon>
        <taxon>Thermomicrobia</taxon>
        <taxon>Thermomicrobiales</taxon>
        <taxon>Thermomicrobiaceae</taxon>
        <taxon>Thermomicrobium</taxon>
    </lineage>
</organism>
<sequence>MCGLDPSFPALLRSVGAVLVAEKSERRPVSCCDPGSSLLRW</sequence>
<accession>B9KZK2</accession>
<gene>
    <name evidence="1" type="ordered locus">trd_1472</name>
</gene>
<protein>
    <submittedName>
        <fullName evidence="1">Uncharacterized protein</fullName>
    </submittedName>
</protein>
<dbReference type="Proteomes" id="UP000000447">
    <property type="component" value="Chromosome"/>
</dbReference>